<keyword evidence="9" id="KW-1185">Reference proteome</keyword>
<sequence length="314" mass="35894">MYHAGKDGWLFLTGGTNEVADQYRRIRPMDRVLRQWRRQILRRIRRGQGLGTRYLHLVVPEKLSIYEDRFDGLALDPRHGPARRLGTLMRWSWPGHRAWIDLLGPMRAQRDEPLYYRTDTHWTIHGCLLAYRLVCRACGATPRADFLARPFHEFEAVLDIGNKLDAPPLETVRNYQLFRDAERVGGGRLIDAYAAAGRLGELHSGAHAVYRNRSADADPRTLVLFGDSCANFSPNGLTAMLAETFREVHFIWSSNLDWGYVERILPDIVLCEQVERFLPRVPEDDFDLASVEAERLAALEGAGGGELERRRNSA</sequence>
<feature type="domain" description="AlgX/AlgJ SGNH hydrolase-like" evidence="7">
    <location>
        <begin position="4"/>
        <end position="143"/>
    </location>
</feature>
<evidence type="ECO:0000313" key="8">
    <source>
        <dbReference type="EMBL" id="AWB24108.1"/>
    </source>
</evidence>
<evidence type="ECO:0000313" key="9">
    <source>
        <dbReference type="Proteomes" id="UP000244755"/>
    </source>
</evidence>
<organism evidence="8 9">
    <name type="scientific">Methylobacterium currus</name>
    <dbReference type="NCBI Taxonomy" id="2051553"/>
    <lineage>
        <taxon>Bacteria</taxon>
        <taxon>Pseudomonadati</taxon>
        <taxon>Pseudomonadota</taxon>
        <taxon>Alphaproteobacteria</taxon>
        <taxon>Hyphomicrobiales</taxon>
        <taxon>Methylobacteriaceae</taxon>
        <taxon>Methylobacterium</taxon>
    </lineage>
</organism>
<dbReference type="InterPro" id="IPR031811">
    <property type="entry name" value="ALGX/ALGJ_SGNH-like"/>
</dbReference>
<reference evidence="8 9" key="1">
    <citation type="submission" date="2018-04" db="EMBL/GenBank/DDBJ databases">
        <title>Methylobacterium sp. PR1016A genome.</title>
        <authorList>
            <person name="Park W."/>
        </authorList>
    </citation>
    <scope>NUCLEOTIDE SEQUENCE [LARGE SCALE GENOMIC DNA]</scope>
    <source>
        <strain evidence="8 9">PR1016A</strain>
    </source>
</reference>
<dbReference type="KEGG" id="mee:DA075_27190"/>
<dbReference type="GO" id="GO:0042121">
    <property type="term" value="P:alginic acid biosynthetic process"/>
    <property type="evidence" value="ECO:0007669"/>
    <property type="project" value="UniProtKB-UniPathway"/>
</dbReference>
<dbReference type="OrthoDB" id="5243588at2"/>
<evidence type="ECO:0000256" key="4">
    <source>
        <dbReference type="ARBA" id="ARBA00022729"/>
    </source>
</evidence>
<dbReference type="GO" id="GO:0016740">
    <property type="term" value="F:transferase activity"/>
    <property type="evidence" value="ECO:0007669"/>
    <property type="project" value="UniProtKB-KW"/>
</dbReference>
<proteinExistence type="predicted"/>
<dbReference type="RefSeq" id="WP_099955880.1">
    <property type="nucleotide sequence ID" value="NZ_CP028843.1"/>
</dbReference>
<name>A0A2R4WRF0_9HYPH</name>
<evidence type="ECO:0000256" key="5">
    <source>
        <dbReference type="ARBA" id="ARBA00022764"/>
    </source>
</evidence>
<dbReference type="Pfam" id="PF16822">
    <property type="entry name" value="ALGX"/>
    <property type="match status" value="1"/>
</dbReference>
<evidence type="ECO:0000259" key="7">
    <source>
        <dbReference type="Pfam" id="PF16822"/>
    </source>
</evidence>
<dbReference type="EMBL" id="CP028843">
    <property type="protein sequence ID" value="AWB24108.1"/>
    <property type="molecule type" value="Genomic_DNA"/>
</dbReference>
<keyword evidence="3" id="KW-0808">Transferase</keyword>
<accession>A0A2R4WRF0</accession>
<dbReference type="Proteomes" id="UP000244755">
    <property type="component" value="Chromosome 1"/>
</dbReference>
<evidence type="ECO:0000256" key="3">
    <source>
        <dbReference type="ARBA" id="ARBA00022679"/>
    </source>
</evidence>
<comment type="subcellular location">
    <subcellularLocation>
        <location evidence="1">Periplasm</location>
    </subcellularLocation>
</comment>
<comment type="pathway">
    <text evidence="2">Glycan biosynthesis; alginate biosynthesis.</text>
</comment>
<evidence type="ECO:0000256" key="6">
    <source>
        <dbReference type="ARBA" id="ARBA00022841"/>
    </source>
</evidence>
<keyword evidence="4" id="KW-0732">Signal</keyword>
<evidence type="ECO:0000256" key="1">
    <source>
        <dbReference type="ARBA" id="ARBA00004418"/>
    </source>
</evidence>
<gene>
    <name evidence="8" type="ORF">DA075_27190</name>
</gene>
<keyword evidence="5" id="KW-0574">Periplasm</keyword>
<dbReference type="UniPathway" id="UPA00286"/>
<evidence type="ECO:0000256" key="2">
    <source>
        <dbReference type="ARBA" id="ARBA00005182"/>
    </source>
</evidence>
<dbReference type="AlphaFoldDB" id="A0A2R4WRF0"/>
<keyword evidence="6" id="KW-0016">Alginate biosynthesis</keyword>
<dbReference type="GO" id="GO:0042597">
    <property type="term" value="C:periplasmic space"/>
    <property type="evidence" value="ECO:0007669"/>
    <property type="project" value="UniProtKB-SubCell"/>
</dbReference>
<protein>
    <recommendedName>
        <fullName evidence="7">AlgX/AlgJ SGNH hydrolase-like domain-containing protein</fullName>
    </recommendedName>
</protein>